<dbReference type="OMA" id="TRGHIAN"/>
<dbReference type="NCBIfam" id="TIGR00212">
    <property type="entry name" value="hemC"/>
    <property type="match status" value="1"/>
</dbReference>
<dbReference type="InterPro" id="IPR006361">
    <property type="entry name" value="Uroporphyrinogen_deCO2ase_HemE"/>
</dbReference>
<dbReference type="InterPro" id="IPR022417">
    <property type="entry name" value="Porphobilin_deaminase_N"/>
</dbReference>
<dbReference type="RefSeq" id="XP_001749392.1">
    <property type="nucleotide sequence ID" value="XM_001749340.1"/>
</dbReference>
<dbReference type="eggNOG" id="KOG2872">
    <property type="taxonomic scope" value="Eukaryota"/>
</dbReference>
<dbReference type="FunCoup" id="A9V9E0">
    <property type="interactions" value="1062"/>
</dbReference>
<dbReference type="PANTHER" id="PTHR21091:SF169">
    <property type="entry name" value="UROPORPHYRINOGEN DECARBOXYLASE"/>
    <property type="match status" value="1"/>
</dbReference>
<dbReference type="Pfam" id="PF01379">
    <property type="entry name" value="Porphobil_deam"/>
    <property type="match status" value="1"/>
</dbReference>
<dbReference type="Gene3D" id="3.40.190.10">
    <property type="entry name" value="Periplasmic binding protein-like II"/>
    <property type="match status" value="2"/>
</dbReference>
<dbReference type="GO" id="GO:0004853">
    <property type="term" value="F:uroporphyrinogen decarboxylase activity"/>
    <property type="evidence" value="ECO:0000318"/>
    <property type="project" value="GO_Central"/>
</dbReference>
<dbReference type="InterPro" id="IPR000860">
    <property type="entry name" value="HemC"/>
</dbReference>
<dbReference type="CDD" id="cd00717">
    <property type="entry name" value="URO-D"/>
    <property type="match status" value="1"/>
</dbReference>
<evidence type="ECO:0000256" key="3">
    <source>
        <dbReference type="ARBA" id="ARBA00005638"/>
    </source>
</evidence>
<dbReference type="Pfam" id="PF01208">
    <property type="entry name" value="URO-D"/>
    <property type="match status" value="2"/>
</dbReference>
<reference evidence="11 12" key="1">
    <citation type="journal article" date="2008" name="Nature">
        <title>The genome of the choanoflagellate Monosiga brevicollis and the origin of metazoans.</title>
        <authorList>
            <consortium name="JGI Sequencing"/>
            <person name="King N."/>
            <person name="Westbrook M.J."/>
            <person name="Young S.L."/>
            <person name="Kuo A."/>
            <person name="Abedin M."/>
            <person name="Chapman J."/>
            <person name="Fairclough S."/>
            <person name="Hellsten U."/>
            <person name="Isogai Y."/>
            <person name="Letunic I."/>
            <person name="Marr M."/>
            <person name="Pincus D."/>
            <person name="Putnam N."/>
            <person name="Rokas A."/>
            <person name="Wright K.J."/>
            <person name="Zuzow R."/>
            <person name="Dirks W."/>
            <person name="Good M."/>
            <person name="Goodstein D."/>
            <person name="Lemons D."/>
            <person name="Li W."/>
            <person name="Lyons J.B."/>
            <person name="Morris A."/>
            <person name="Nichols S."/>
            <person name="Richter D.J."/>
            <person name="Salamov A."/>
            <person name="Bork P."/>
            <person name="Lim W.A."/>
            <person name="Manning G."/>
            <person name="Miller W.T."/>
            <person name="McGinnis W."/>
            <person name="Shapiro H."/>
            <person name="Tjian R."/>
            <person name="Grigoriev I.V."/>
            <person name="Rokhsar D."/>
        </authorList>
    </citation>
    <scope>NUCLEOTIDE SEQUENCE [LARGE SCALE GENOMIC DNA]</scope>
    <source>
        <strain evidence="12">MX1 / ATCC 50154</strain>
    </source>
</reference>
<dbReference type="eggNOG" id="KOG2892">
    <property type="taxonomic scope" value="Eukaryota"/>
</dbReference>
<dbReference type="AlphaFoldDB" id="A9V9E0"/>
<evidence type="ECO:0000313" key="11">
    <source>
        <dbReference type="EMBL" id="EDQ85913.1"/>
    </source>
</evidence>
<keyword evidence="6" id="KW-0210">Decarboxylase</keyword>
<protein>
    <recommendedName>
        <fullName evidence="10">Uroporphyrinogen decarboxylase (URO-D) domain-containing protein</fullName>
    </recommendedName>
</protein>
<keyword evidence="12" id="KW-1185">Reference proteome</keyword>
<keyword evidence="9" id="KW-0732">Signal</keyword>
<feature type="domain" description="Uroporphyrinogen decarboxylase (URO-D)" evidence="10">
    <location>
        <begin position="182"/>
        <end position="198"/>
    </location>
</feature>
<dbReference type="STRING" id="81824.A9V9E0"/>
<dbReference type="GO" id="GO:0004418">
    <property type="term" value="F:hydroxymethylbilane synthase activity"/>
    <property type="evidence" value="ECO:0007669"/>
    <property type="project" value="InterPro"/>
</dbReference>
<dbReference type="GO" id="GO:0006783">
    <property type="term" value="P:heme biosynthetic process"/>
    <property type="evidence" value="ECO:0000318"/>
    <property type="project" value="GO_Central"/>
</dbReference>
<evidence type="ECO:0000259" key="10">
    <source>
        <dbReference type="PROSITE" id="PS00907"/>
    </source>
</evidence>
<comment type="similarity">
    <text evidence="4">Belongs to the uroporphyrinogen decarboxylase family.</text>
</comment>
<dbReference type="InterPro" id="IPR038071">
    <property type="entry name" value="UROD/MetE-like_sf"/>
</dbReference>
<comment type="cofactor">
    <cofactor evidence="1">
        <name>dipyrromethane</name>
        <dbReference type="ChEBI" id="CHEBI:60342"/>
    </cofactor>
</comment>
<dbReference type="GO" id="GO:0005829">
    <property type="term" value="C:cytosol"/>
    <property type="evidence" value="ECO:0000318"/>
    <property type="project" value="GO_Central"/>
</dbReference>
<proteinExistence type="inferred from homology"/>
<evidence type="ECO:0000256" key="9">
    <source>
        <dbReference type="SAM" id="SignalP"/>
    </source>
</evidence>
<dbReference type="GeneID" id="5894621"/>
<name>A9V9E0_MONBE</name>
<keyword evidence="7" id="KW-0456">Lyase</keyword>
<evidence type="ECO:0000313" key="12">
    <source>
        <dbReference type="Proteomes" id="UP000001357"/>
    </source>
</evidence>
<evidence type="ECO:0000256" key="1">
    <source>
        <dbReference type="ARBA" id="ARBA00001916"/>
    </source>
</evidence>
<evidence type="ECO:0000256" key="5">
    <source>
        <dbReference type="ARBA" id="ARBA00022679"/>
    </source>
</evidence>
<evidence type="ECO:0000256" key="2">
    <source>
        <dbReference type="ARBA" id="ARBA00004804"/>
    </source>
</evidence>
<dbReference type="FunFam" id="3.40.190.10:FF:000005">
    <property type="entry name" value="Porphobilinogen deaminase"/>
    <property type="match status" value="1"/>
</dbReference>
<dbReference type="InterPro" id="IPR000257">
    <property type="entry name" value="Uroporphyrinogen_deCOase"/>
</dbReference>
<dbReference type="InParanoid" id="A9V9E0"/>
<dbReference type="EMBL" id="CH991570">
    <property type="protein sequence ID" value="EDQ85913.1"/>
    <property type="molecule type" value="Genomic_DNA"/>
</dbReference>
<evidence type="ECO:0000256" key="8">
    <source>
        <dbReference type="ARBA" id="ARBA00023244"/>
    </source>
</evidence>
<dbReference type="PROSITE" id="PS00907">
    <property type="entry name" value="UROD_2"/>
    <property type="match status" value="1"/>
</dbReference>
<dbReference type="PRINTS" id="PR00151">
    <property type="entry name" value="PORPHBDMNASE"/>
</dbReference>
<organism evidence="11 12">
    <name type="scientific">Monosiga brevicollis</name>
    <name type="common">Choanoflagellate</name>
    <dbReference type="NCBI Taxonomy" id="81824"/>
    <lineage>
        <taxon>Eukaryota</taxon>
        <taxon>Choanoflagellata</taxon>
        <taxon>Craspedida</taxon>
        <taxon>Salpingoecidae</taxon>
        <taxon>Monosiga</taxon>
    </lineage>
</organism>
<evidence type="ECO:0000256" key="4">
    <source>
        <dbReference type="ARBA" id="ARBA00009935"/>
    </source>
</evidence>
<comment type="similarity">
    <text evidence="3">Belongs to the HMBS family.</text>
</comment>
<feature type="signal peptide" evidence="9">
    <location>
        <begin position="1"/>
        <end position="19"/>
    </location>
</feature>
<dbReference type="Proteomes" id="UP000001357">
    <property type="component" value="Unassembled WGS sequence"/>
</dbReference>
<keyword evidence="8" id="KW-0627">Porphyrin biosynthesis</keyword>
<feature type="chain" id="PRO_5002742989" description="Uroporphyrinogen decarboxylase (URO-D) domain-containing protein" evidence="9">
    <location>
        <begin position="20"/>
        <end position="643"/>
    </location>
</feature>
<dbReference type="KEGG" id="mbr:MONBRDRAFT_34088"/>
<evidence type="ECO:0000256" key="6">
    <source>
        <dbReference type="ARBA" id="ARBA00022793"/>
    </source>
</evidence>
<dbReference type="Gene3D" id="3.20.20.210">
    <property type="match status" value="1"/>
</dbReference>
<keyword evidence="5" id="KW-0808">Transferase</keyword>
<evidence type="ECO:0000256" key="7">
    <source>
        <dbReference type="ARBA" id="ARBA00023239"/>
    </source>
</evidence>
<dbReference type="SUPFAM" id="SSF53850">
    <property type="entry name" value="Periplasmic binding protein-like II"/>
    <property type="match status" value="1"/>
</dbReference>
<dbReference type="UniPathway" id="UPA00251">
    <property type="reaction ID" value="UER00321"/>
</dbReference>
<dbReference type="SUPFAM" id="SSF51726">
    <property type="entry name" value="UROD/MetE-like"/>
    <property type="match status" value="1"/>
</dbReference>
<dbReference type="PANTHER" id="PTHR21091">
    <property type="entry name" value="METHYLTETRAHYDROFOLATE:HOMOCYSTEINE METHYLTRANSFERASE RELATED"/>
    <property type="match status" value="1"/>
</dbReference>
<accession>A9V9E0</accession>
<sequence length="643" mass="69653">MARSHLVLSLSLSLPLPLPLPLSLSLCRSTGLGSMANPAHSVLPAHAAERRGPEAHEARPENFPPMKNEVILQAARGEETPYVPVWWLSPLVAIAALPPLNPPFFTSPDAAIIFSDILVVPQALGLECLMQPGIGPVFPKPIETPEDLARLNPSVDVQAELGYVFEAITLTRHRLQGHAPLIGFAGAPWTLFAYMIEGKSSKTWDKARAWLYQYPEASHRLLDMITNCTIQYLVGQVHAGAQMLQRRWPINSTPHPHPPPSAADLSGPVFDSWAGSLQHDIFREFVLPRLARIASSVKALLGPKAVPMICFAKGAAWAMKDLEHTDYDVQGLDETADVEQVAALLKGRVALQGNLDPAVMYASDDVIRARVGAMMAKFPARGHIANLGHGMTPTMEPRAVAALVDAVHAFRRESPHIRIGTRSSVLAMWQTRWVVERLTRAHPGVRFSVVPLSTVGDANLTLDLNKFSTTGIFTDALVRALLAQEVDILVHSLKDLPSTISPGTQLAAIGPREDPRDVVVFHHRHSEIKDLAQLPAGAVVGTSSTRRRAQLAAAYPQLRFAPVRGNVMTRLRKLDDPANGYDALCLAAAGLIRLGLEARIGQFLPLTVSRHAIGQGALGIQVGPAHLHTSLSLCTPLTGVRHA</sequence>
<gene>
    <name evidence="11" type="ORF">MONBRDRAFT_34088</name>
</gene>
<dbReference type="GO" id="GO:0006782">
    <property type="term" value="P:protoporphyrinogen IX biosynthetic process"/>
    <property type="evidence" value="ECO:0007669"/>
    <property type="project" value="UniProtKB-UniPathway"/>
</dbReference>
<comment type="pathway">
    <text evidence="2">Porphyrin-containing compound metabolism; protoporphyrin-IX biosynthesis; coproporphyrinogen-III from 5-aminolevulinate: step 4/4.</text>
</comment>